<dbReference type="RefSeq" id="WP_270027893.1">
    <property type="nucleotide sequence ID" value="NZ_JAPDDP010000055.1"/>
</dbReference>
<dbReference type="AlphaFoldDB" id="A0A9X3NBU1"/>
<dbReference type="EMBL" id="JAPDDP010000055">
    <property type="protein sequence ID" value="MDA0183503.1"/>
    <property type="molecule type" value="Genomic_DNA"/>
</dbReference>
<name>A0A9X3NBU1_9ACTN</name>
<dbReference type="InterPro" id="IPR041698">
    <property type="entry name" value="Methyltransf_25"/>
</dbReference>
<keyword evidence="6" id="KW-1185">Reference proteome</keyword>
<dbReference type="GO" id="GO:0008168">
    <property type="term" value="F:methyltransferase activity"/>
    <property type="evidence" value="ECO:0007669"/>
    <property type="project" value="UniProtKB-KW"/>
</dbReference>
<evidence type="ECO:0000256" key="1">
    <source>
        <dbReference type="ARBA" id="ARBA00022603"/>
    </source>
</evidence>
<evidence type="ECO:0000313" key="6">
    <source>
        <dbReference type="Proteomes" id="UP001147653"/>
    </source>
</evidence>
<dbReference type="InterPro" id="IPR029063">
    <property type="entry name" value="SAM-dependent_MTases_sf"/>
</dbReference>
<dbReference type="NCBIfam" id="TIGR03587">
    <property type="entry name" value="Pse_Me-ase"/>
    <property type="match status" value="1"/>
</dbReference>
<dbReference type="Gene3D" id="3.40.50.150">
    <property type="entry name" value="Vaccinia Virus protein VP39"/>
    <property type="match status" value="1"/>
</dbReference>
<evidence type="ECO:0000259" key="4">
    <source>
        <dbReference type="Pfam" id="PF13649"/>
    </source>
</evidence>
<dbReference type="PANTHER" id="PTHR43464:SF19">
    <property type="entry name" value="UBIQUINONE BIOSYNTHESIS O-METHYLTRANSFERASE, MITOCHONDRIAL"/>
    <property type="match status" value="1"/>
</dbReference>
<gene>
    <name evidence="5" type="ORF">OJ997_24555</name>
</gene>
<evidence type="ECO:0000256" key="3">
    <source>
        <dbReference type="ARBA" id="ARBA00022691"/>
    </source>
</evidence>
<keyword evidence="1 5" id="KW-0489">Methyltransferase</keyword>
<dbReference type="Pfam" id="PF13649">
    <property type="entry name" value="Methyltransf_25"/>
    <property type="match status" value="1"/>
</dbReference>
<dbReference type="PANTHER" id="PTHR43464">
    <property type="entry name" value="METHYLTRANSFERASE"/>
    <property type="match status" value="1"/>
</dbReference>
<sequence length="202" mass="22437">MSGDEAQRLESLWGGDFGDEYVKRNFDDGSARVPLWQWVLDTIEAKTVLEVGCNVGGNLRALATLLGVENVAGVDINASALAALKEAEPRIRTELTPAKELPFADGEFDLVFTTGVLIHQPQETLPDVMDEIVRVSGRYVVCGEYFAEATEEVHYRGHEGALFRADFGALYAERGLKELDRKFFPQDAVWDDLTVWILEKSA</sequence>
<reference evidence="5" key="1">
    <citation type="submission" date="2022-10" db="EMBL/GenBank/DDBJ databases">
        <title>The WGS of Solirubrobacter phytolaccae KCTC 29190.</title>
        <authorList>
            <person name="Jiang Z."/>
        </authorList>
    </citation>
    <scope>NUCLEOTIDE SEQUENCE</scope>
    <source>
        <strain evidence="5">KCTC 29190</strain>
    </source>
</reference>
<proteinExistence type="predicted"/>
<accession>A0A9X3NBU1</accession>
<dbReference type="CDD" id="cd02440">
    <property type="entry name" value="AdoMet_MTases"/>
    <property type="match status" value="1"/>
</dbReference>
<comment type="caution">
    <text evidence="5">The sequence shown here is derived from an EMBL/GenBank/DDBJ whole genome shotgun (WGS) entry which is preliminary data.</text>
</comment>
<dbReference type="InterPro" id="IPR020027">
    <property type="entry name" value="Pseudamin_synth-assoc_MeTrfase"/>
</dbReference>
<dbReference type="GO" id="GO:0032259">
    <property type="term" value="P:methylation"/>
    <property type="evidence" value="ECO:0007669"/>
    <property type="project" value="UniProtKB-KW"/>
</dbReference>
<feature type="domain" description="Methyltransferase" evidence="4">
    <location>
        <begin position="48"/>
        <end position="135"/>
    </location>
</feature>
<protein>
    <submittedName>
        <fullName evidence="5">Methyltransferase domain-containing protein</fullName>
    </submittedName>
</protein>
<evidence type="ECO:0000313" key="5">
    <source>
        <dbReference type="EMBL" id="MDA0183503.1"/>
    </source>
</evidence>
<organism evidence="5 6">
    <name type="scientific">Solirubrobacter phytolaccae</name>
    <dbReference type="NCBI Taxonomy" id="1404360"/>
    <lineage>
        <taxon>Bacteria</taxon>
        <taxon>Bacillati</taxon>
        <taxon>Actinomycetota</taxon>
        <taxon>Thermoleophilia</taxon>
        <taxon>Solirubrobacterales</taxon>
        <taxon>Solirubrobacteraceae</taxon>
        <taxon>Solirubrobacter</taxon>
    </lineage>
</organism>
<keyword evidence="2" id="KW-0808">Transferase</keyword>
<keyword evidence="3" id="KW-0949">S-adenosyl-L-methionine</keyword>
<evidence type="ECO:0000256" key="2">
    <source>
        <dbReference type="ARBA" id="ARBA00022679"/>
    </source>
</evidence>
<dbReference type="Proteomes" id="UP001147653">
    <property type="component" value="Unassembled WGS sequence"/>
</dbReference>
<dbReference type="SUPFAM" id="SSF53335">
    <property type="entry name" value="S-adenosyl-L-methionine-dependent methyltransferases"/>
    <property type="match status" value="1"/>
</dbReference>